<dbReference type="VEuPathDB" id="FungiDB:TSTA_013200"/>
<feature type="active site" evidence="4">
    <location>
        <position position="259"/>
    </location>
</feature>
<evidence type="ECO:0000256" key="3">
    <source>
        <dbReference type="ARBA" id="ARBA00023002"/>
    </source>
</evidence>
<evidence type="ECO:0000313" key="8">
    <source>
        <dbReference type="Proteomes" id="UP000001745"/>
    </source>
</evidence>
<dbReference type="CDD" id="cd07105">
    <property type="entry name" value="ALDH_SaliADH"/>
    <property type="match status" value="1"/>
</dbReference>
<dbReference type="InterPro" id="IPR050740">
    <property type="entry name" value="Aldehyde_DH_Superfamily"/>
</dbReference>
<dbReference type="InParanoid" id="B8MG94"/>
<dbReference type="Pfam" id="PF00171">
    <property type="entry name" value="Aldedh"/>
    <property type="match status" value="1"/>
</dbReference>
<protein>
    <submittedName>
        <fullName evidence="7">Vanillin dehydrogenase, putative</fullName>
        <ecNumber evidence="7">1.2.1.16</ecNumber>
    </submittedName>
</protein>
<gene>
    <name evidence="7" type="ORF">TSTA_013200</name>
</gene>
<organism evidence="7 8">
    <name type="scientific">Talaromyces stipitatus (strain ATCC 10500 / CBS 375.48 / QM 6759 / NRRL 1006)</name>
    <name type="common">Penicillium stipitatum</name>
    <dbReference type="NCBI Taxonomy" id="441959"/>
    <lineage>
        <taxon>Eukaryota</taxon>
        <taxon>Fungi</taxon>
        <taxon>Dikarya</taxon>
        <taxon>Ascomycota</taxon>
        <taxon>Pezizomycotina</taxon>
        <taxon>Eurotiomycetes</taxon>
        <taxon>Eurotiomycetidae</taxon>
        <taxon>Eurotiales</taxon>
        <taxon>Trichocomaceae</taxon>
        <taxon>Talaromyces</taxon>
        <taxon>Talaromyces sect. Talaromyces</taxon>
    </lineage>
</organism>
<evidence type="ECO:0000259" key="6">
    <source>
        <dbReference type="Pfam" id="PF00171"/>
    </source>
</evidence>
<dbReference type="Gene3D" id="3.40.309.10">
    <property type="entry name" value="Aldehyde Dehydrogenase, Chain A, domain 2"/>
    <property type="match status" value="1"/>
</dbReference>
<keyword evidence="3 5" id="KW-0560">Oxidoreductase</keyword>
<dbReference type="AlphaFoldDB" id="B8MG94"/>
<evidence type="ECO:0000256" key="1">
    <source>
        <dbReference type="ARBA" id="ARBA00009986"/>
    </source>
</evidence>
<dbReference type="SUPFAM" id="SSF53720">
    <property type="entry name" value="ALDH-like"/>
    <property type="match status" value="1"/>
</dbReference>
<dbReference type="PANTHER" id="PTHR43353">
    <property type="entry name" value="SUCCINATE-SEMIALDEHYDE DEHYDROGENASE, MITOCHONDRIAL"/>
    <property type="match status" value="1"/>
</dbReference>
<comment type="similarity">
    <text evidence="1 5">Belongs to the aldehyde dehydrogenase family.</text>
</comment>
<dbReference type="InterPro" id="IPR015590">
    <property type="entry name" value="Aldehyde_DH_dom"/>
</dbReference>
<dbReference type="GO" id="GO:0009450">
    <property type="term" value="P:gamma-aminobutyric acid catabolic process"/>
    <property type="evidence" value="ECO:0007669"/>
    <property type="project" value="TreeGrafter"/>
</dbReference>
<dbReference type="EMBL" id="EQ962656">
    <property type="protein sequence ID" value="EED16214.1"/>
    <property type="molecule type" value="Genomic_DNA"/>
</dbReference>
<dbReference type="OMA" id="NWYGFNV"/>
<dbReference type="HOGENOM" id="CLU_005391_1_0_1"/>
<dbReference type="Proteomes" id="UP000001745">
    <property type="component" value="Unassembled WGS sequence"/>
</dbReference>
<sequence>MENGASVLGHVPVIPLLIDNESIVTDVKFDVVSPLNNQCCYQSSSASVAEANAAAQAAQAAFSQWTKLKPNVRRELLWKAADLMDSVSDELVRYQQEEMGALPAAARRSIKRASDLLRDAGAMISLIEGTVPSLGQEGYAAVVLKEPYGVVLGIAPWNSPFILGMRAIALPLAAGNTVILKGSELSPKCFWALGQIFYRAGLPKGCVNVIFHRPSDAIEVTNSLIAHPAVQKINFTGSTQVGRAIAAVAGKYGKPVLLELGGKAPCIILDDADLQEAASGCLIGAFAGAGQICMSTERIIVHRRVAESFRAILVEKAQEMFGASLPVPTLVSAASRKRIQILVSDALQKKAEKLFAPRDNKEQNDSQMQPIILENVSPDSDLYHTESFGPVASLFVVDSEGEAIELANDTEYGLTAAVYTNNLARGFMVAGQIQSGAVHINSPTIHDEPVLPHGGVRSSGYGRFGGVHGLDEFLQTKVITWKAD</sequence>
<dbReference type="eggNOG" id="KOG2450">
    <property type="taxonomic scope" value="Eukaryota"/>
</dbReference>
<dbReference type="Gene3D" id="3.40.605.10">
    <property type="entry name" value="Aldehyde Dehydrogenase, Chain A, domain 1"/>
    <property type="match status" value="1"/>
</dbReference>
<keyword evidence="2" id="KW-0521">NADP</keyword>
<dbReference type="GeneID" id="8108196"/>
<dbReference type="InterPro" id="IPR016162">
    <property type="entry name" value="Ald_DH_N"/>
</dbReference>
<dbReference type="PhylomeDB" id="B8MG94"/>
<dbReference type="PROSITE" id="PS00687">
    <property type="entry name" value="ALDEHYDE_DEHYDR_GLU"/>
    <property type="match status" value="1"/>
</dbReference>
<dbReference type="GO" id="GO:0004777">
    <property type="term" value="F:succinate-semialdehyde dehydrogenase (NAD+) activity"/>
    <property type="evidence" value="ECO:0007669"/>
    <property type="project" value="TreeGrafter"/>
</dbReference>
<proteinExistence type="inferred from homology"/>
<evidence type="ECO:0000256" key="4">
    <source>
        <dbReference type="PROSITE-ProRule" id="PRU10007"/>
    </source>
</evidence>
<dbReference type="FunFam" id="3.40.605.10:FF:000012">
    <property type="entry name" value="NAD-dependent succinate-semialdehyde dehydrogenase"/>
    <property type="match status" value="1"/>
</dbReference>
<dbReference type="OrthoDB" id="310895at2759"/>
<dbReference type="EC" id="1.2.1.16" evidence="7"/>
<feature type="domain" description="Aldehyde dehydrogenase" evidence="6">
    <location>
        <begin position="28"/>
        <end position="479"/>
    </location>
</feature>
<reference evidence="8" key="1">
    <citation type="journal article" date="2015" name="Genome Announc.">
        <title>Genome sequence of the AIDS-associated pathogen Penicillium marneffei (ATCC18224) and its near taxonomic relative Talaromyces stipitatus (ATCC10500).</title>
        <authorList>
            <person name="Nierman W.C."/>
            <person name="Fedorova-Abrams N.D."/>
            <person name="Andrianopoulos A."/>
        </authorList>
    </citation>
    <scope>NUCLEOTIDE SEQUENCE [LARGE SCALE GENOMIC DNA]</scope>
    <source>
        <strain evidence="8">ATCC 10500 / CBS 375.48 / QM 6759 / NRRL 1006</strain>
    </source>
</reference>
<dbReference type="PANTHER" id="PTHR43353:SF6">
    <property type="entry name" value="CYTOPLASMIC ALDEHYDE DEHYDROGENASE (EUROFUNG)"/>
    <property type="match status" value="1"/>
</dbReference>
<name>B8MG94_TALSN</name>
<dbReference type="InterPro" id="IPR029510">
    <property type="entry name" value="Ald_DH_CS_GLU"/>
</dbReference>
<dbReference type="InterPro" id="IPR016163">
    <property type="entry name" value="Ald_DH_C"/>
</dbReference>
<dbReference type="RefSeq" id="XP_002483448.1">
    <property type="nucleotide sequence ID" value="XM_002483403.1"/>
</dbReference>
<evidence type="ECO:0000256" key="5">
    <source>
        <dbReference type="RuleBase" id="RU003345"/>
    </source>
</evidence>
<keyword evidence="8" id="KW-1185">Reference proteome</keyword>
<evidence type="ECO:0000313" key="7">
    <source>
        <dbReference type="EMBL" id="EED16214.1"/>
    </source>
</evidence>
<accession>B8MG94</accession>
<dbReference type="STRING" id="441959.B8MG94"/>
<evidence type="ECO:0000256" key="2">
    <source>
        <dbReference type="ARBA" id="ARBA00022857"/>
    </source>
</evidence>
<dbReference type="InterPro" id="IPR016161">
    <property type="entry name" value="Ald_DH/histidinol_DH"/>
</dbReference>